<feature type="chain" id="PRO_5032865771" description="Outer membrane protein beta-barrel domain-containing protein" evidence="2">
    <location>
        <begin position="25"/>
        <end position="207"/>
    </location>
</feature>
<name>A0A832I3G1_UNCEI</name>
<accession>A0A832I3G1</accession>
<keyword evidence="1 2" id="KW-0732">Signal</keyword>
<evidence type="ECO:0000313" key="4">
    <source>
        <dbReference type="EMBL" id="HGZ41913.1"/>
    </source>
</evidence>
<dbReference type="InterPro" id="IPR027385">
    <property type="entry name" value="Beta-barrel_OMP"/>
</dbReference>
<dbReference type="Pfam" id="PF13505">
    <property type="entry name" value="OMP_b-brl"/>
    <property type="match status" value="1"/>
</dbReference>
<sequence>MNRRQGTAAAALVLALAGAAPSGAATITLPRPGQVGFGAQGQFGALMKRGDFGEDFGAGAGISFRARYRMRFERGLGLSFERQGFEARSGVKPDTSGGGRVFPETLTLQTATFDVYQMFGTRTRTPRYLSAGLGLAQATQKLDDGTTRVSGRGAGDGFLVSAGAGVEYFFWQSWAVDLSTRYHAIFHRDRTNHDVQVSAGLIFYAAY</sequence>
<gene>
    <name evidence="4" type="ORF">ENR23_00545</name>
</gene>
<protein>
    <recommendedName>
        <fullName evidence="3">Outer membrane protein beta-barrel domain-containing protein</fullName>
    </recommendedName>
</protein>
<dbReference type="InterPro" id="IPR011250">
    <property type="entry name" value="OMP/PagP_B-barrel"/>
</dbReference>
<dbReference type="Gene3D" id="2.40.160.20">
    <property type="match status" value="1"/>
</dbReference>
<organism evidence="4">
    <name type="scientific">Eiseniibacteriota bacterium</name>
    <dbReference type="NCBI Taxonomy" id="2212470"/>
    <lineage>
        <taxon>Bacteria</taxon>
        <taxon>Candidatus Eiseniibacteriota</taxon>
    </lineage>
</organism>
<feature type="signal peptide" evidence="2">
    <location>
        <begin position="1"/>
        <end position="24"/>
    </location>
</feature>
<reference evidence="4" key="1">
    <citation type="journal article" date="2020" name="mSystems">
        <title>Genome- and Community-Level Interaction Insights into Carbon Utilization and Element Cycling Functions of Hydrothermarchaeota in Hydrothermal Sediment.</title>
        <authorList>
            <person name="Zhou Z."/>
            <person name="Liu Y."/>
            <person name="Xu W."/>
            <person name="Pan J."/>
            <person name="Luo Z.H."/>
            <person name="Li M."/>
        </authorList>
    </citation>
    <scope>NUCLEOTIDE SEQUENCE [LARGE SCALE GENOMIC DNA]</scope>
    <source>
        <strain evidence="4">SpSt-381</strain>
    </source>
</reference>
<evidence type="ECO:0000256" key="1">
    <source>
        <dbReference type="ARBA" id="ARBA00022729"/>
    </source>
</evidence>
<dbReference type="AlphaFoldDB" id="A0A832I3G1"/>
<feature type="domain" description="Outer membrane protein beta-barrel" evidence="3">
    <location>
        <begin position="12"/>
        <end position="203"/>
    </location>
</feature>
<dbReference type="EMBL" id="DSQF01000002">
    <property type="protein sequence ID" value="HGZ41913.1"/>
    <property type="molecule type" value="Genomic_DNA"/>
</dbReference>
<evidence type="ECO:0000256" key="2">
    <source>
        <dbReference type="SAM" id="SignalP"/>
    </source>
</evidence>
<evidence type="ECO:0000259" key="3">
    <source>
        <dbReference type="Pfam" id="PF13505"/>
    </source>
</evidence>
<dbReference type="SUPFAM" id="SSF56925">
    <property type="entry name" value="OMPA-like"/>
    <property type="match status" value="1"/>
</dbReference>
<comment type="caution">
    <text evidence="4">The sequence shown here is derived from an EMBL/GenBank/DDBJ whole genome shotgun (WGS) entry which is preliminary data.</text>
</comment>
<proteinExistence type="predicted"/>